<keyword evidence="14" id="KW-0868">Chloride</keyword>
<dbReference type="SUPFAM" id="SSF90112">
    <property type="entry name" value="Neurotransmitter-gated ion-channel transmembrane pore"/>
    <property type="match status" value="1"/>
</dbReference>
<dbReference type="InterPro" id="IPR018000">
    <property type="entry name" value="Neurotransmitter_ion_chnl_CS"/>
</dbReference>
<dbReference type="CDD" id="cd18990">
    <property type="entry name" value="LGIC_ECD_GABAAR"/>
    <property type="match status" value="1"/>
</dbReference>
<dbReference type="PROSITE" id="PS00236">
    <property type="entry name" value="NEUROTR_ION_CHANNEL"/>
    <property type="match status" value="1"/>
</dbReference>
<evidence type="ECO:0000256" key="2">
    <source>
        <dbReference type="ARBA" id="ARBA00022448"/>
    </source>
</evidence>
<evidence type="ECO:0000256" key="13">
    <source>
        <dbReference type="ARBA" id="ARBA00023180"/>
    </source>
</evidence>
<keyword evidence="16" id="KW-1071">Ligand-gated ion channel</keyword>
<dbReference type="FunFam" id="2.70.170.10:FF:000021">
    <property type="entry name" value="Gamma-aminobutyric acid receptor isoform 3b"/>
    <property type="match status" value="1"/>
</dbReference>
<evidence type="ECO:0000256" key="19">
    <source>
        <dbReference type="ARBA" id="ARBA00071250"/>
    </source>
</evidence>
<evidence type="ECO:0000256" key="6">
    <source>
        <dbReference type="ARBA" id="ARBA00022989"/>
    </source>
</evidence>
<feature type="signal peptide" evidence="20">
    <location>
        <begin position="1"/>
        <end position="20"/>
    </location>
</feature>
<comment type="caution">
    <text evidence="24">The sequence shown here is derived from an EMBL/GenBank/DDBJ whole genome shotgun (WGS) entry which is preliminary data.</text>
</comment>
<evidence type="ECO:0000256" key="5">
    <source>
        <dbReference type="ARBA" id="ARBA00022729"/>
    </source>
</evidence>
<keyword evidence="17 20" id="KW-0407">Ion channel</keyword>
<keyword evidence="13" id="KW-0325">Glycoprotein</keyword>
<dbReference type="Pfam" id="PF02932">
    <property type="entry name" value="Neur_chan_memb"/>
    <property type="match status" value="1"/>
</dbReference>
<evidence type="ECO:0000256" key="8">
    <source>
        <dbReference type="ARBA" id="ARBA00023065"/>
    </source>
</evidence>
<evidence type="ECO:0000256" key="7">
    <source>
        <dbReference type="ARBA" id="ARBA00023018"/>
    </source>
</evidence>
<dbReference type="FunFam" id="1.20.58.390:FF:000170">
    <property type="entry name" value="Predicted protein"/>
    <property type="match status" value="1"/>
</dbReference>
<evidence type="ECO:0000313" key="25">
    <source>
        <dbReference type="Proteomes" id="UP000275408"/>
    </source>
</evidence>
<keyword evidence="12" id="KW-0869">Chloride channel</keyword>
<dbReference type="InterPro" id="IPR006028">
    <property type="entry name" value="GABAA/Glycine_rcpt"/>
</dbReference>
<dbReference type="InterPro" id="IPR006201">
    <property type="entry name" value="Neur_channel"/>
</dbReference>
<keyword evidence="6 20" id="KW-1133">Transmembrane helix</keyword>
<dbReference type="SUPFAM" id="SSF63712">
    <property type="entry name" value="Nicotinic receptor ligand binding domain-like"/>
    <property type="match status" value="1"/>
</dbReference>
<evidence type="ECO:0000259" key="22">
    <source>
        <dbReference type="Pfam" id="PF02931"/>
    </source>
</evidence>
<dbReference type="GO" id="GO:0004888">
    <property type="term" value="F:transmembrane signaling receptor activity"/>
    <property type="evidence" value="ECO:0007669"/>
    <property type="project" value="InterPro"/>
</dbReference>
<evidence type="ECO:0000256" key="10">
    <source>
        <dbReference type="ARBA" id="ARBA00023157"/>
    </source>
</evidence>
<dbReference type="EMBL" id="RCHS01003197">
    <property type="protein sequence ID" value="RMX43522.1"/>
    <property type="molecule type" value="Genomic_DNA"/>
</dbReference>
<evidence type="ECO:0000256" key="20">
    <source>
        <dbReference type="RuleBase" id="RU000687"/>
    </source>
</evidence>
<dbReference type="PRINTS" id="PR00252">
    <property type="entry name" value="NRIONCHANNEL"/>
</dbReference>
<dbReference type="NCBIfam" id="TIGR00860">
    <property type="entry name" value="LIC"/>
    <property type="match status" value="1"/>
</dbReference>
<dbReference type="PANTHER" id="PTHR18945">
    <property type="entry name" value="NEUROTRANSMITTER GATED ION CHANNEL"/>
    <property type="match status" value="1"/>
</dbReference>
<dbReference type="InterPro" id="IPR006202">
    <property type="entry name" value="Neur_chan_lig-bd"/>
</dbReference>
<dbReference type="GO" id="GO:0005254">
    <property type="term" value="F:chloride channel activity"/>
    <property type="evidence" value="ECO:0007669"/>
    <property type="project" value="UniProtKB-KW"/>
</dbReference>
<keyword evidence="25" id="KW-1185">Reference proteome</keyword>
<evidence type="ECO:0000256" key="15">
    <source>
        <dbReference type="ARBA" id="ARBA00023257"/>
    </source>
</evidence>
<dbReference type="Proteomes" id="UP000275408">
    <property type="component" value="Unassembled WGS sequence"/>
</dbReference>
<evidence type="ECO:0000259" key="23">
    <source>
        <dbReference type="Pfam" id="PF02932"/>
    </source>
</evidence>
<evidence type="ECO:0000256" key="11">
    <source>
        <dbReference type="ARBA" id="ARBA00023170"/>
    </source>
</evidence>
<feature type="domain" description="Neurotransmitter-gated ion-channel ligand-binding" evidence="22">
    <location>
        <begin position="33"/>
        <end position="241"/>
    </location>
</feature>
<keyword evidence="4 20" id="KW-0812">Transmembrane</keyword>
<dbReference type="Gene3D" id="1.20.58.390">
    <property type="entry name" value="Neurotransmitter-gated ion-channel transmembrane domain"/>
    <property type="match status" value="1"/>
</dbReference>
<keyword evidence="10" id="KW-1015">Disulfide bond</keyword>
<evidence type="ECO:0000256" key="3">
    <source>
        <dbReference type="ARBA" id="ARBA00022475"/>
    </source>
</evidence>
<dbReference type="Pfam" id="PF02931">
    <property type="entry name" value="Neur_chan_LBD"/>
    <property type="match status" value="1"/>
</dbReference>
<sequence>MHRTFLCIYFMAWYFKLYIAASPSPDSYKSTTETMKKLFHEDHYDKRLRPFHKGPPLNITIDMSVVHFGKVREIDMDFSVDVFFRQYWRDPRLNHTLEEPIFLTGSYRNLIWLPDTFFLNIKTANFHNVPADNSRVKIRTDGQVTWSSRITMTANCQLDLRDYPLDKQSCNLTLLSYAYPIEQVDYFWKDKDKKGIVILEDEMNEFTLRDIKTRRAIVLYGTRGSNSDYTHLWAEFTFKRRLGYAFIQIYAPTVLIVLLSWLSFWIAQDAVPARVALGVTTVLTIVTLMGSFRSSVPKVSYIKAIDVYFIISFFFVFGAVGEYVIVRLHTERKLKGPQKENSIDMEMIPLKQDNGETSPRRCEEDDKSDNEKDFERSQSGSIGALGKTRELVKFAFLESDASIVDRVSRILFPVAYLVFNIFYWCFYSVISSEGEKE</sequence>
<feature type="transmembrane region" description="Helical" evidence="20">
    <location>
        <begin position="273"/>
        <end position="292"/>
    </location>
</feature>
<evidence type="ECO:0000256" key="4">
    <source>
        <dbReference type="ARBA" id="ARBA00022692"/>
    </source>
</evidence>
<dbReference type="CDD" id="cd19049">
    <property type="entry name" value="LGIC_TM_anion"/>
    <property type="match status" value="1"/>
</dbReference>
<dbReference type="OrthoDB" id="203862at2759"/>
<proteinExistence type="inferred from homology"/>
<feature type="domain" description="Neurotransmitter-gated ion-channel transmembrane" evidence="23">
    <location>
        <begin position="249"/>
        <end position="349"/>
    </location>
</feature>
<evidence type="ECO:0000256" key="12">
    <source>
        <dbReference type="ARBA" id="ARBA00023173"/>
    </source>
</evidence>
<reference evidence="24 25" key="1">
    <citation type="journal article" date="2018" name="Sci. Rep.">
        <title>Comparative analysis of the Pocillopora damicornis genome highlights role of immune system in coral evolution.</title>
        <authorList>
            <person name="Cunning R."/>
            <person name="Bay R.A."/>
            <person name="Gillette P."/>
            <person name="Baker A.C."/>
            <person name="Traylor-Knowles N."/>
        </authorList>
    </citation>
    <scope>NUCLEOTIDE SEQUENCE [LARGE SCALE GENOMIC DNA]</scope>
    <source>
        <strain evidence="24">RSMAS</strain>
        <tissue evidence="24">Whole animal</tissue>
    </source>
</reference>
<dbReference type="AlphaFoldDB" id="A0A3M6TQ59"/>
<dbReference type="STRING" id="46731.A0A3M6TQ59"/>
<keyword evidence="7" id="KW-0770">Synapse</keyword>
<feature type="compositionally biased region" description="Basic and acidic residues" evidence="21">
    <location>
        <begin position="358"/>
        <end position="376"/>
    </location>
</feature>
<dbReference type="GO" id="GO:0034707">
    <property type="term" value="C:chloride channel complex"/>
    <property type="evidence" value="ECO:0007669"/>
    <property type="project" value="UniProtKB-KW"/>
</dbReference>
<evidence type="ECO:0000256" key="16">
    <source>
        <dbReference type="ARBA" id="ARBA00023286"/>
    </source>
</evidence>
<keyword evidence="5 20" id="KW-0732">Signal</keyword>
<dbReference type="GO" id="GO:0045211">
    <property type="term" value="C:postsynaptic membrane"/>
    <property type="evidence" value="ECO:0007669"/>
    <property type="project" value="UniProtKB-SubCell"/>
</dbReference>
<keyword evidence="15" id="KW-0628">Postsynaptic cell membrane</keyword>
<gene>
    <name evidence="24" type="ORF">pdam_00001926</name>
</gene>
<name>A0A3M6TQ59_POCDA</name>
<evidence type="ECO:0000256" key="17">
    <source>
        <dbReference type="ARBA" id="ARBA00023303"/>
    </source>
</evidence>
<evidence type="ECO:0000256" key="1">
    <source>
        <dbReference type="ARBA" id="ARBA00010180"/>
    </source>
</evidence>
<dbReference type="InterPro" id="IPR038050">
    <property type="entry name" value="Neuro_actylchol_rec"/>
</dbReference>
<dbReference type="Gene3D" id="2.70.170.10">
    <property type="entry name" value="Neurotransmitter-gated ion-channel ligand-binding domain"/>
    <property type="match status" value="1"/>
</dbReference>
<evidence type="ECO:0000313" key="24">
    <source>
        <dbReference type="EMBL" id="RMX43522.1"/>
    </source>
</evidence>
<protein>
    <recommendedName>
        <fullName evidence="19">Gamma-aminobutyric acid receptor subunit beta</fullName>
    </recommendedName>
</protein>
<dbReference type="PRINTS" id="PR00253">
    <property type="entry name" value="GABAARECEPTR"/>
</dbReference>
<organism evidence="24 25">
    <name type="scientific">Pocillopora damicornis</name>
    <name type="common">Cauliflower coral</name>
    <name type="synonym">Millepora damicornis</name>
    <dbReference type="NCBI Taxonomy" id="46731"/>
    <lineage>
        <taxon>Eukaryota</taxon>
        <taxon>Metazoa</taxon>
        <taxon>Cnidaria</taxon>
        <taxon>Anthozoa</taxon>
        <taxon>Hexacorallia</taxon>
        <taxon>Scleractinia</taxon>
        <taxon>Astrocoeniina</taxon>
        <taxon>Pocilloporidae</taxon>
        <taxon>Pocillopora</taxon>
    </lineage>
</organism>
<keyword evidence="11" id="KW-0675">Receptor</keyword>
<keyword evidence="8 20" id="KW-0406">Ion transport</keyword>
<evidence type="ECO:0000256" key="18">
    <source>
        <dbReference type="ARBA" id="ARBA00034104"/>
    </source>
</evidence>
<keyword evidence="3" id="KW-1003">Cell membrane</keyword>
<evidence type="ECO:0000256" key="14">
    <source>
        <dbReference type="ARBA" id="ARBA00023214"/>
    </source>
</evidence>
<feature type="chain" id="PRO_5022260226" description="Gamma-aminobutyric acid receptor subunit beta" evidence="20">
    <location>
        <begin position="21"/>
        <end position="437"/>
    </location>
</feature>
<evidence type="ECO:0000256" key="21">
    <source>
        <dbReference type="SAM" id="MobiDB-lite"/>
    </source>
</evidence>
<feature type="transmembrane region" description="Helical" evidence="20">
    <location>
        <begin position="304"/>
        <end position="326"/>
    </location>
</feature>
<dbReference type="InterPro" id="IPR036719">
    <property type="entry name" value="Neuro-gated_channel_TM_sf"/>
</dbReference>
<dbReference type="InterPro" id="IPR006029">
    <property type="entry name" value="Neurotrans-gated_channel_TM"/>
</dbReference>
<feature type="transmembrane region" description="Helical" evidence="20">
    <location>
        <begin position="410"/>
        <end position="430"/>
    </location>
</feature>
<keyword evidence="2 20" id="KW-0813">Transport</keyword>
<feature type="transmembrane region" description="Helical" evidence="20">
    <location>
        <begin position="242"/>
        <end position="267"/>
    </location>
</feature>
<keyword evidence="9 20" id="KW-0472">Membrane</keyword>
<dbReference type="GO" id="GO:0005230">
    <property type="term" value="F:extracellular ligand-gated monoatomic ion channel activity"/>
    <property type="evidence" value="ECO:0007669"/>
    <property type="project" value="InterPro"/>
</dbReference>
<comment type="subcellular location">
    <subcellularLocation>
        <location evidence="18">Postsynaptic cell membrane</location>
        <topology evidence="18">Multi-pass membrane protein</topology>
    </subcellularLocation>
</comment>
<evidence type="ECO:0000256" key="9">
    <source>
        <dbReference type="ARBA" id="ARBA00023136"/>
    </source>
</evidence>
<dbReference type="InterPro" id="IPR036734">
    <property type="entry name" value="Neur_chan_lig-bd_sf"/>
</dbReference>
<comment type="similarity">
    <text evidence="1">Belongs to the ligand-gated ion channel (TC 1.A.9) family. Gamma-aminobutyric acid receptor (TC 1.A.9.5) subfamily.</text>
</comment>
<feature type="region of interest" description="Disordered" evidence="21">
    <location>
        <begin position="346"/>
        <end position="379"/>
    </location>
</feature>
<accession>A0A3M6TQ59</accession>